<feature type="domain" description="RDRP core" evidence="3">
    <location>
        <begin position="449"/>
        <end position="519"/>
    </location>
</feature>
<sequence length="575" mass="64101">MSSILQVDEVQRDLEEIFDRVEAAEQQEARRNQKGVVFDAEEEPRRRDNSWARDLLARAKPPLAEVVVDDNFLEETEELRKAFVEETPMQKFKRKLSSISDSSLTLIMQRTLDLASLQQQLKAARCTKTVRRKLRRLVRVAKLSGHFWAFNAQQREELLSDANVYVFETPQGGPEELPERQAAGHPRPGPVGPAAIRRRSKQAPPDVLWQGWEAVQMAMKPWSLLRWATQQLLFSKVEKGHCYYSSQPLSASRLVAELQAHCTLQDFYSRLPLLASPSTPYDLGDVAVHIVGDIKTPKGDVLTDGFAEISLKLARKLNLVSGEQVRQGVYDAYQFRGLARDAATGDALIVKGMFVVIETDEDVMYIRKSCEKIRFKPSAEFSSFSQELDVVQSTATPRLSTKADLRDFCRSRRADTADAMEAESWGFARGLPEHSPGIAVTALGTPASRPVMLPSDIEIWESVPLPDDATLVPNNCIICSCKGMGVLALAGGDYDGDVVFFSSDRDLLEFVANTPDGLHRPKLVGLEQAVKEALAQEAPVQDFSYLDFLKHCCKVPTPNVRGRTCANAERAQLAV</sequence>
<organism evidence="4 5">
    <name type="scientific">Symbiodinium natans</name>
    <dbReference type="NCBI Taxonomy" id="878477"/>
    <lineage>
        <taxon>Eukaryota</taxon>
        <taxon>Sar</taxon>
        <taxon>Alveolata</taxon>
        <taxon>Dinophyceae</taxon>
        <taxon>Suessiales</taxon>
        <taxon>Symbiodiniaceae</taxon>
        <taxon>Symbiodinium</taxon>
    </lineage>
</organism>
<feature type="region of interest" description="Disordered" evidence="2">
    <location>
        <begin position="170"/>
        <end position="196"/>
    </location>
</feature>
<evidence type="ECO:0000256" key="2">
    <source>
        <dbReference type="SAM" id="MobiDB-lite"/>
    </source>
</evidence>
<keyword evidence="1" id="KW-0548">Nucleotidyltransferase</keyword>
<dbReference type="EC" id="2.7.7.48" evidence="1"/>
<feature type="domain" description="RDRP core" evidence="3">
    <location>
        <begin position="263"/>
        <end position="397"/>
    </location>
</feature>
<proteinExistence type="inferred from homology"/>
<comment type="similarity">
    <text evidence="1">Belongs to the RdRP family.</text>
</comment>
<dbReference type="InterPro" id="IPR057596">
    <property type="entry name" value="RDRP_core"/>
</dbReference>
<protein>
    <recommendedName>
        <fullName evidence="1">RNA-dependent RNA polymerase</fullName>
        <ecNumber evidence="1">2.7.7.48</ecNumber>
    </recommendedName>
</protein>
<evidence type="ECO:0000259" key="3">
    <source>
        <dbReference type="Pfam" id="PF05183"/>
    </source>
</evidence>
<keyword evidence="5" id="KW-1185">Reference proteome</keyword>
<accession>A0A812N4Q5</accession>
<dbReference type="AlphaFoldDB" id="A0A812N4Q5"/>
<reference evidence="4" key="1">
    <citation type="submission" date="2021-02" db="EMBL/GenBank/DDBJ databases">
        <authorList>
            <person name="Dougan E. K."/>
            <person name="Rhodes N."/>
            <person name="Thang M."/>
            <person name="Chan C."/>
        </authorList>
    </citation>
    <scope>NUCLEOTIDE SEQUENCE</scope>
</reference>
<dbReference type="OrthoDB" id="10055769at2759"/>
<comment type="caution">
    <text evidence="4">The sequence shown here is derived from an EMBL/GenBank/DDBJ whole genome shotgun (WGS) entry which is preliminary data.</text>
</comment>
<dbReference type="GO" id="GO:0003723">
    <property type="term" value="F:RNA binding"/>
    <property type="evidence" value="ECO:0007669"/>
    <property type="project" value="UniProtKB-KW"/>
</dbReference>
<evidence type="ECO:0000256" key="1">
    <source>
        <dbReference type="RuleBase" id="RU363098"/>
    </source>
</evidence>
<dbReference type="EMBL" id="CAJNDS010001902">
    <property type="protein sequence ID" value="CAE7288677.1"/>
    <property type="molecule type" value="Genomic_DNA"/>
</dbReference>
<evidence type="ECO:0000313" key="5">
    <source>
        <dbReference type="Proteomes" id="UP000604046"/>
    </source>
</evidence>
<dbReference type="GO" id="GO:0003968">
    <property type="term" value="F:RNA-directed RNA polymerase activity"/>
    <property type="evidence" value="ECO:0007669"/>
    <property type="project" value="UniProtKB-KW"/>
</dbReference>
<evidence type="ECO:0000313" key="4">
    <source>
        <dbReference type="EMBL" id="CAE7288677.1"/>
    </source>
</evidence>
<keyword evidence="1" id="KW-0696">RNA-directed RNA polymerase</keyword>
<keyword evidence="1" id="KW-0808">Transferase</keyword>
<keyword evidence="1" id="KW-0694">RNA-binding</keyword>
<name>A0A812N4Q5_9DINO</name>
<dbReference type="Proteomes" id="UP000604046">
    <property type="component" value="Unassembled WGS sequence"/>
</dbReference>
<gene>
    <name evidence="4" type="primary">NRT2.5</name>
    <name evidence="4" type="ORF">SNAT2548_LOCUS15250</name>
</gene>
<comment type="catalytic activity">
    <reaction evidence="1">
        <text>RNA(n) + a ribonucleoside 5'-triphosphate = RNA(n+1) + diphosphate</text>
        <dbReference type="Rhea" id="RHEA:21248"/>
        <dbReference type="Rhea" id="RHEA-COMP:14527"/>
        <dbReference type="Rhea" id="RHEA-COMP:17342"/>
        <dbReference type="ChEBI" id="CHEBI:33019"/>
        <dbReference type="ChEBI" id="CHEBI:61557"/>
        <dbReference type="ChEBI" id="CHEBI:140395"/>
        <dbReference type="EC" id="2.7.7.48"/>
    </reaction>
</comment>
<dbReference type="Pfam" id="PF05183">
    <property type="entry name" value="RdRP"/>
    <property type="match status" value="2"/>
</dbReference>